<sequence>MSVANIRKLQEKFRCAVQNGCEIFAAKGQNFRSPRLISQPCKNFLQLGVIFLQWLFLFASPPCIPDLLMAKDFKALVLHVSELSIALPWIPKNSPQSWIALSPKAYQVLEILENPTFKSPPKGSQEVNQCISMDGDHLPYQVLAQHFLSSNQPPPEPSVHHIPSKGARTSGPGETSRHAQLDPQTPANSQRSSGIAPEAIIKRPMVTVPPIEGNSDCRARPFHFELYFDIEAMEFFYPRVAMNFYQSMTTQGAQSLTTIHFSIDGRQGILEARHIAEALHIPYEPEDSTHFWEWSLYLSGTWSASYPRGLLEIHSFYHLVQRRGAILDALFRISEGFYFRLHHLIMAALLHFEKKVHRKQL</sequence>
<feature type="compositionally biased region" description="Polar residues" evidence="1">
    <location>
        <begin position="182"/>
        <end position="193"/>
    </location>
</feature>
<feature type="region of interest" description="Disordered" evidence="1">
    <location>
        <begin position="151"/>
        <end position="199"/>
    </location>
</feature>
<protein>
    <submittedName>
        <fullName evidence="2">Uncharacterized protein</fullName>
    </submittedName>
</protein>
<evidence type="ECO:0000313" key="2">
    <source>
        <dbReference type="EMBL" id="RVW87087.1"/>
    </source>
</evidence>
<dbReference type="AlphaFoldDB" id="A0A438HRJ6"/>
<dbReference type="EMBL" id="QGNW01000187">
    <property type="protein sequence ID" value="RVW87087.1"/>
    <property type="molecule type" value="Genomic_DNA"/>
</dbReference>
<dbReference type="Proteomes" id="UP000288805">
    <property type="component" value="Unassembled WGS sequence"/>
</dbReference>
<name>A0A438HRJ6_VITVI</name>
<reference evidence="2 3" key="1">
    <citation type="journal article" date="2018" name="PLoS Genet.">
        <title>Population sequencing reveals clonal diversity and ancestral inbreeding in the grapevine cultivar Chardonnay.</title>
        <authorList>
            <person name="Roach M.J."/>
            <person name="Johnson D.L."/>
            <person name="Bohlmann J."/>
            <person name="van Vuuren H.J."/>
            <person name="Jones S.J."/>
            <person name="Pretorius I.S."/>
            <person name="Schmidt S.A."/>
            <person name="Borneman A.R."/>
        </authorList>
    </citation>
    <scope>NUCLEOTIDE SEQUENCE [LARGE SCALE GENOMIC DNA]</scope>
    <source>
        <strain evidence="3">cv. Chardonnay</strain>
        <tissue evidence="2">Leaf</tissue>
    </source>
</reference>
<proteinExistence type="predicted"/>
<organism evidence="2 3">
    <name type="scientific">Vitis vinifera</name>
    <name type="common">Grape</name>
    <dbReference type="NCBI Taxonomy" id="29760"/>
    <lineage>
        <taxon>Eukaryota</taxon>
        <taxon>Viridiplantae</taxon>
        <taxon>Streptophyta</taxon>
        <taxon>Embryophyta</taxon>
        <taxon>Tracheophyta</taxon>
        <taxon>Spermatophyta</taxon>
        <taxon>Magnoliopsida</taxon>
        <taxon>eudicotyledons</taxon>
        <taxon>Gunneridae</taxon>
        <taxon>Pentapetalae</taxon>
        <taxon>rosids</taxon>
        <taxon>Vitales</taxon>
        <taxon>Vitaceae</taxon>
        <taxon>Viteae</taxon>
        <taxon>Vitis</taxon>
    </lineage>
</organism>
<evidence type="ECO:0000313" key="3">
    <source>
        <dbReference type="Proteomes" id="UP000288805"/>
    </source>
</evidence>
<comment type="caution">
    <text evidence="2">The sequence shown here is derived from an EMBL/GenBank/DDBJ whole genome shotgun (WGS) entry which is preliminary data.</text>
</comment>
<accession>A0A438HRJ6</accession>
<evidence type="ECO:0000256" key="1">
    <source>
        <dbReference type="SAM" id="MobiDB-lite"/>
    </source>
</evidence>
<gene>
    <name evidence="2" type="ORF">CK203_048338</name>
</gene>